<feature type="region of interest" description="Disordered" evidence="1">
    <location>
        <begin position="90"/>
        <end position="126"/>
    </location>
</feature>
<proteinExistence type="predicted"/>
<evidence type="ECO:0000313" key="2">
    <source>
        <dbReference type="EMBL" id="QBZ56348.1"/>
    </source>
</evidence>
<feature type="region of interest" description="Disordered" evidence="1">
    <location>
        <begin position="41"/>
        <end position="69"/>
    </location>
</feature>
<sequence length="126" mass="13923">MFEWDEETKEIGNPEARTSLAYIQANVPRYCTGSHQWPTAKELAAAPSPRTTGASTKHEAEPDAKASWESSLSCSEDYLAWGWFHMGKPAGMGGRGRTGDSPMAVGMPRKKEKRKAYHRRGQPVKG</sequence>
<accession>A0A4P7N1R8</accession>
<evidence type="ECO:0000256" key="1">
    <source>
        <dbReference type="SAM" id="MobiDB-lite"/>
    </source>
</evidence>
<name>A0A4P7N1R8_PYROR</name>
<reference evidence="2 3" key="1">
    <citation type="journal article" date="2019" name="Mol. Biol. Evol.">
        <title>Blast fungal genomes show frequent chromosomal changes, gene gains and losses, and effector gene turnover.</title>
        <authorList>
            <person name="Gomez Luciano L.B."/>
            <person name="Jason Tsai I."/>
            <person name="Chuma I."/>
            <person name="Tosa Y."/>
            <person name="Chen Y.H."/>
            <person name="Li J.Y."/>
            <person name="Li M.Y."/>
            <person name="Jade Lu M.Y."/>
            <person name="Nakayashiki H."/>
            <person name="Li W.H."/>
        </authorList>
    </citation>
    <scope>NUCLEOTIDE SEQUENCE [LARGE SCALE GENOMIC DNA]</scope>
    <source>
        <strain evidence="2">MZ5-1-6</strain>
    </source>
</reference>
<evidence type="ECO:0000313" key="3">
    <source>
        <dbReference type="Proteomes" id="UP000294847"/>
    </source>
</evidence>
<gene>
    <name evidence="2" type="ORF">PoMZ_01254</name>
</gene>
<dbReference type="AlphaFoldDB" id="A0A4P7N1R8"/>
<dbReference type="Proteomes" id="UP000294847">
    <property type="component" value="Chromosome 2"/>
</dbReference>
<protein>
    <submittedName>
        <fullName evidence="2">Uncharacterized protein</fullName>
    </submittedName>
</protein>
<dbReference type="EMBL" id="CP034205">
    <property type="protein sequence ID" value="QBZ56348.1"/>
    <property type="molecule type" value="Genomic_DNA"/>
</dbReference>
<feature type="compositionally biased region" description="Basic and acidic residues" evidence="1">
    <location>
        <begin position="56"/>
        <end position="66"/>
    </location>
</feature>
<feature type="compositionally biased region" description="Basic residues" evidence="1">
    <location>
        <begin position="108"/>
        <end position="126"/>
    </location>
</feature>
<organism evidence="2 3">
    <name type="scientific">Pyricularia oryzae</name>
    <name type="common">Rice blast fungus</name>
    <name type="synonym">Magnaporthe oryzae</name>
    <dbReference type="NCBI Taxonomy" id="318829"/>
    <lineage>
        <taxon>Eukaryota</taxon>
        <taxon>Fungi</taxon>
        <taxon>Dikarya</taxon>
        <taxon>Ascomycota</taxon>
        <taxon>Pezizomycotina</taxon>
        <taxon>Sordariomycetes</taxon>
        <taxon>Sordariomycetidae</taxon>
        <taxon>Magnaporthales</taxon>
        <taxon>Pyriculariaceae</taxon>
        <taxon>Pyricularia</taxon>
    </lineage>
</organism>